<dbReference type="RefSeq" id="WP_073489985.1">
    <property type="nucleotide sequence ID" value="NZ_FQVN01000019.1"/>
</dbReference>
<feature type="domain" description="HTH tetR-type" evidence="6">
    <location>
        <begin position="25"/>
        <end position="84"/>
    </location>
</feature>
<sequence>MRGVDDPSPASGPDGRRDRWSEHRRARREALVDTALGVIRRLGPDWGMGDMARAAGVSKPVLYRYFRDKTELDDAVCERGMDLLRRRLPSPDELADAPAPEWLFQLAHAYLAVVEEHTQLYRCLVHVEAGGAPPAVGSRRTTVIEVVRELVRRRMAGDGDGGGGGPLDLWSHAVAGLVLAAGDWWLEHGGPSREWAARQVSLLAGPAVAATRDHDGSAPASSP</sequence>
<keyword evidence="8" id="KW-1185">Reference proteome</keyword>
<evidence type="ECO:0000256" key="5">
    <source>
        <dbReference type="SAM" id="MobiDB-lite"/>
    </source>
</evidence>
<dbReference type="EMBL" id="FQVN01000019">
    <property type="protein sequence ID" value="SHH04336.1"/>
    <property type="molecule type" value="Genomic_DNA"/>
</dbReference>
<dbReference type="SUPFAM" id="SSF46689">
    <property type="entry name" value="Homeodomain-like"/>
    <property type="match status" value="1"/>
</dbReference>
<proteinExistence type="predicted"/>
<dbReference type="GO" id="GO:0000976">
    <property type="term" value="F:transcription cis-regulatory region binding"/>
    <property type="evidence" value="ECO:0007669"/>
    <property type="project" value="TreeGrafter"/>
</dbReference>
<name>A0A1M5PRY5_STRHI</name>
<evidence type="ECO:0000256" key="4">
    <source>
        <dbReference type="PROSITE-ProRule" id="PRU00335"/>
    </source>
</evidence>
<keyword evidence="3" id="KW-0804">Transcription</keyword>
<dbReference type="PROSITE" id="PS50977">
    <property type="entry name" value="HTH_TETR_2"/>
    <property type="match status" value="1"/>
</dbReference>
<dbReference type="GO" id="GO:0003700">
    <property type="term" value="F:DNA-binding transcription factor activity"/>
    <property type="evidence" value="ECO:0007669"/>
    <property type="project" value="TreeGrafter"/>
</dbReference>
<evidence type="ECO:0000259" key="6">
    <source>
        <dbReference type="PROSITE" id="PS50977"/>
    </source>
</evidence>
<feature type="DNA-binding region" description="H-T-H motif" evidence="4">
    <location>
        <begin position="47"/>
        <end position="66"/>
    </location>
</feature>
<dbReference type="AlphaFoldDB" id="A0A1M5PRY5"/>
<dbReference type="InterPro" id="IPR009057">
    <property type="entry name" value="Homeodomain-like_sf"/>
</dbReference>
<reference evidence="7 8" key="1">
    <citation type="submission" date="2016-11" db="EMBL/GenBank/DDBJ databases">
        <authorList>
            <person name="Jaros S."/>
            <person name="Januszkiewicz K."/>
            <person name="Wedrychowicz H."/>
        </authorList>
    </citation>
    <scope>NUCLEOTIDE SEQUENCE [LARGE SCALE GENOMIC DNA]</scope>
    <source>
        <strain evidence="7 8">DSM 44523</strain>
    </source>
</reference>
<keyword evidence="1" id="KW-0805">Transcription regulation</keyword>
<dbReference type="Proteomes" id="UP000184501">
    <property type="component" value="Unassembled WGS sequence"/>
</dbReference>
<dbReference type="Pfam" id="PF19344">
    <property type="entry name" value="TetR_C_32"/>
    <property type="match status" value="1"/>
</dbReference>
<dbReference type="InterPro" id="IPR045823">
    <property type="entry name" value="TetR_C_32"/>
</dbReference>
<dbReference type="OrthoDB" id="4542604at2"/>
<dbReference type="Gene3D" id="1.10.357.10">
    <property type="entry name" value="Tetracycline Repressor, domain 2"/>
    <property type="match status" value="1"/>
</dbReference>
<dbReference type="PANTHER" id="PTHR30055">
    <property type="entry name" value="HTH-TYPE TRANSCRIPTIONAL REGULATOR RUTR"/>
    <property type="match status" value="1"/>
</dbReference>
<evidence type="ECO:0000256" key="2">
    <source>
        <dbReference type="ARBA" id="ARBA00023125"/>
    </source>
</evidence>
<dbReference type="SUPFAM" id="SSF48498">
    <property type="entry name" value="Tetracyclin repressor-like, C-terminal domain"/>
    <property type="match status" value="1"/>
</dbReference>
<evidence type="ECO:0000313" key="7">
    <source>
        <dbReference type="EMBL" id="SHH04336.1"/>
    </source>
</evidence>
<feature type="compositionally biased region" description="Basic and acidic residues" evidence="5">
    <location>
        <begin position="14"/>
        <end position="23"/>
    </location>
</feature>
<dbReference type="Pfam" id="PF00440">
    <property type="entry name" value="TetR_N"/>
    <property type="match status" value="1"/>
</dbReference>
<dbReference type="InterPro" id="IPR001647">
    <property type="entry name" value="HTH_TetR"/>
</dbReference>
<evidence type="ECO:0000256" key="1">
    <source>
        <dbReference type="ARBA" id="ARBA00023015"/>
    </source>
</evidence>
<dbReference type="InterPro" id="IPR036271">
    <property type="entry name" value="Tet_transcr_reg_TetR-rel_C_sf"/>
</dbReference>
<protein>
    <submittedName>
        <fullName evidence="7">Transcriptional regulator, TetR family</fullName>
    </submittedName>
</protein>
<feature type="region of interest" description="Disordered" evidence="5">
    <location>
        <begin position="1"/>
        <end position="23"/>
    </location>
</feature>
<organism evidence="7 8">
    <name type="scientific">Streptoalloteichus hindustanus</name>
    <dbReference type="NCBI Taxonomy" id="2017"/>
    <lineage>
        <taxon>Bacteria</taxon>
        <taxon>Bacillati</taxon>
        <taxon>Actinomycetota</taxon>
        <taxon>Actinomycetes</taxon>
        <taxon>Pseudonocardiales</taxon>
        <taxon>Pseudonocardiaceae</taxon>
        <taxon>Streptoalloteichus</taxon>
    </lineage>
</organism>
<dbReference type="PANTHER" id="PTHR30055:SF234">
    <property type="entry name" value="HTH-TYPE TRANSCRIPTIONAL REGULATOR BETI"/>
    <property type="match status" value="1"/>
</dbReference>
<dbReference type="STRING" id="2017.SAMN05444320_11946"/>
<evidence type="ECO:0000313" key="8">
    <source>
        <dbReference type="Proteomes" id="UP000184501"/>
    </source>
</evidence>
<accession>A0A1M5PRY5</accession>
<keyword evidence="2 4" id="KW-0238">DNA-binding</keyword>
<gene>
    <name evidence="7" type="ORF">SAMN05444320_11946</name>
</gene>
<evidence type="ECO:0000256" key="3">
    <source>
        <dbReference type="ARBA" id="ARBA00023163"/>
    </source>
</evidence>
<dbReference type="InterPro" id="IPR050109">
    <property type="entry name" value="HTH-type_TetR-like_transc_reg"/>
</dbReference>